<dbReference type="Pfam" id="PF12706">
    <property type="entry name" value="Lactamase_B_2"/>
    <property type="match status" value="1"/>
</dbReference>
<dbReference type="InterPro" id="IPR001279">
    <property type="entry name" value="Metallo-B-lactamas"/>
</dbReference>
<sequence>MEVLQIDTTSKKSPTRNGIHDGTKTLRPASASKHSPAAQTTDTNASLLFVGTATTILQWAGLTLMTDPNFLHAGDHVHLGPGVTGTRKTNPFVDLEDLPPIDLVLLSHYHADHFDEHVEANLRRDLPIVTTPHAKDHLANKRDGESFTAVTALDAWETAFIDIGNGKAAGNGVKPRVKVVGMPGKHVPPGPLNIANDILGAVPPTNGWLLELGHGSSASASDVDWNCGYRIYISGDTLLIDDLKKIPEMYTHAGKPIDLMLIHLGGTTIPGPSLPLLMVTMDAKQGIQLVKLIQPDVTIPIHYDDYDVFLSPLSDFKQEMESAGLQSKAVYLDRGEEYKFKVRQAAP</sequence>
<dbReference type="AlphaFoldDB" id="A0A0N1HGE9"/>
<dbReference type="EMBL" id="LFJN01000002">
    <property type="protein sequence ID" value="KPI45234.1"/>
    <property type="molecule type" value="Genomic_DNA"/>
</dbReference>
<protein>
    <recommendedName>
        <fullName evidence="2">Metallo-beta-lactamase domain-containing protein</fullName>
    </recommendedName>
</protein>
<gene>
    <name evidence="3" type="ORF">AB675_2287</name>
</gene>
<feature type="compositionally biased region" description="Polar residues" evidence="1">
    <location>
        <begin position="1"/>
        <end position="16"/>
    </location>
</feature>
<accession>A0A0N1HGE9</accession>
<dbReference type="Proteomes" id="UP000038010">
    <property type="component" value="Unassembled WGS sequence"/>
</dbReference>
<dbReference type="PANTHER" id="PTHR43546">
    <property type="entry name" value="UPF0173 METAL-DEPENDENT HYDROLASE MJ1163-RELATED"/>
    <property type="match status" value="1"/>
</dbReference>
<dbReference type="PANTHER" id="PTHR43546:SF7">
    <property type="entry name" value="METALLO-BETA-LACTAMASE DOMAIN-CONTAINING PROTEIN"/>
    <property type="match status" value="1"/>
</dbReference>
<dbReference type="VEuPathDB" id="FungiDB:AB675_2287"/>
<dbReference type="Gene3D" id="3.60.15.10">
    <property type="entry name" value="Ribonuclease Z/Hydroxyacylglutathione hydrolase-like"/>
    <property type="match status" value="1"/>
</dbReference>
<feature type="domain" description="Metallo-beta-lactamase" evidence="2">
    <location>
        <begin position="86"/>
        <end position="303"/>
    </location>
</feature>
<evidence type="ECO:0000313" key="3">
    <source>
        <dbReference type="EMBL" id="KPI45234.1"/>
    </source>
</evidence>
<dbReference type="OrthoDB" id="332863at2759"/>
<comment type="caution">
    <text evidence="3">The sequence shown here is derived from an EMBL/GenBank/DDBJ whole genome shotgun (WGS) entry which is preliminary data.</text>
</comment>
<feature type="region of interest" description="Disordered" evidence="1">
    <location>
        <begin position="1"/>
        <end position="40"/>
    </location>
</feature>
<keyword evidence="4" id="KW-1185">Reference proteome</keyword>
<dbReference type="InterPro" id="IPR036866">
    <property type="entry name" value="RibonucZ/Hydroxyglut_hydro"/>
</dbReference>
<name>A0A0N1HGE9_9EURO</name>
<dbReference type="InterPro" id="IPR050114">
    <property type="entry name" value="UPF0173_UPF0282_UlaG_hydrolase"/>
</dbReference>
<dbReference type="SUPFAM" id="SSF56281">
    <property type="entry name" value="Metallo-hydrolase/oxidoreductase"/>
    <property type="match status" value="2"/>
</dbReference>
<organism evidence="3 4">
    <name type="scientific">Cyphellophora attinorum</name>
    <dbReference type="NCBI Taxonomy" id="1664694"/>
    <lineage>
        <taxon>Eukaryota</taxon>
        <taxon>Fungi</taxon>
        <taxon>Dikarya</taxon>
        <taxon>Ascomycota</taxon>
        <taxon>Pezizomycotina</taxon>
        <taxon>Eurotiomycetes</taxon>
        <taxon>Chaetothyriomycetidae</taxon>
        <taxon>Chaetothyriales</taxon>
        <taxon>Cyphellophoraceae</taxon>
        <taxon>Cyphellophora</taxon>
    </lineage>
</organism>
<evidence type="ECO:0000313" key="4">
    <source>
        <dbReference type="Proteomes" id="UP000038010"/>
    </source>
</evidence>
<evidence type="ECO:0000256" key="1">
    <source>
        <dbReference type="SAM" id="MobiDB-lite"/>
    </source>
</evidence>
<evidence type="ECO:0000259" key="2">
    <source>
        <dbReference type="Pfam" id="PF12706"/>
    </source>
</evidence>
<dbReference type="GeneID" id="28734125"/>
<proteinExistence type="predicted"/>
<dbReference type="RefSeq" id="XP_018005197.1">
    <property type="nucleotide sequence ID" value="XM_018142245.1"/>
</dbReference>
<reference evidence="3 4" key="1">
    <citation type="submission" date="2015-06" db="EMBL/GenBank/DDBJ databases">
        <title>Draft genome of the ant-associated black yeast Phialophora attae CBS 131958.</title>
        <authorList>
            <person name="Moreno L.F."/>
            <person name="Stielow B.J."/>
            <person name="de Hoog S."/>
            <person name="Vicente V.A."/>
            <person name="Weiss V.A."/>
            <person name="de Vries M."/>
            <person name="Cruz L.M."/>
            <person name="Souza E.M."/>
        </authorList>
    </citation>
    <scope>NUCLEOTIDE SEQUENCE [LARGE SCALE GENOMIC DNA]</scope>
    <source>
        <strain evidence="3 4">CBS 131958</strain>
    </source>
</reference>